<organism evidence="2">
    <name type="scientific">Lepeophtheirus salmonis</name>
    <name type="common">Salmon louse</name>
    <name type="synonym">Caligus salmonis</name>
    <dbReference type="NCBI Taxonomy" id="72036"/>
    <lineage>
        <taxon>Eukaryota</taxon>
        <taxon>Metazoa</taxon>
        <taxon>Ecdysozoa</taxon>
        <taxon>Arthropoda</taxon>
        <taxon>Crustacea</taxon>
        <taxon>Multicrustacea</taxon>
        <taxon>Hexanauplia</taxon>
        <taxon>Copepoda</taxon>
        <taxon>Siphonostomatoida</taxon>
        <taxon>Caligidae</taxon>
        <taxon>Lepeophtheirus</taxon>
    </lineage>
</organism>
<dbReference type="EMBL" id="HACA01003918">
    <property type="protein sequence ID" value="CDW21279.1"/>
    <property type="molecule type" value="Transcribed_RNA"/>
</dbReference>
<name>A0A0K2T5C7_LEPSM</name>
<sequence>MQDMTIFLMNIFNASSPYSIFIKLIYLYCITAAFILNTHIQNHLKRHNSERTQRFVV</sequence>
<feature type="transmembrane region" description="Helical" evidence="1">
    <location>
        <begin position="20"/>
        <end position="40"/>
    </location>
</feature>
<keyword evidence="1" id="KW-0472">Membrane</keyword>
<accession>A0A0K2T5C7</accession>
<keyword evidence="1" id="KW-0812">Transmembrane</keyword>
<evidence type="ECO:0000313" key="2">
    <source>
        <dbReference type="EMBL" id="CDW21279.1"/>
    </source>
</evidence>
<dbReference type="AlphaFoldDB" id="A0A0K2T5C7"/>
<proteinExistence type="predicted"/>
<reference evidence="2" key="1">
    <citation type="submission" date="2014-05" db="EMBL/GenBank/DDBJ databases">
        <authorList>
            <person name="Chronopoulou M."/>
        </authorList>
    </citation>
    <scope>NUCLEOTIDE SEQUENCE</scope>
    <source>
        <tissue evidence="2">Whole organism</tissue>
    </source>
</reference>
<protein>
    <submittedName>
        <fullName evidence="2">Uncharacterized protein</fullName>
    </submittedName>
</protein>
<keyword evidence="1" id="KW-1133">Transmembrane helix</keyword>
<evidence type="ECO:0000256" key="1">
    <source>
        <dbReference type="SAM" id="Phobius"/>
    </source>
</evidence>